<dbReference type="PANTHER" id="PTHR43792:SF8">
    <property type="entry name" value="[RIBOSOMAL PROTEIN US5]-ALANINE N-ACETYLTRANSFERASE"/>
    <property type="match status" value="1"/>
</dbReference>
<dbReference type="GO" id="GO:0008999">
    <property type="term" value="F:protein-N-terminal-alanine acetyltransferase activity"/>
    <property type="evidence" value="ECO:0007669"/>
    <property type="project" value="TreeGrafter"/>
</dbReference>
<evidence type="ECO:0000313" key="5">
    <source>
        <dbReference type="EMBL" id="SCP99231.1"/>
    </source>
</evidence>
<evidence type="ECO:0000256" key="2">
    <source>
        <dbReference type="ARBA" id="ARBA00023315"/>
    </source>
</evidence>
<keyword evidence="1 5" id="KW-0808">Transferase</keyword>
<dbReference type="Proteomes" id="UP000199315">
    <property type="component" value="Unassembled WGS sequence"/>
</dbReference>
<comment type="similarity">
    <text evidence="3">Belongs to the acetyltransferase family. RimJ subfamily.</text>
</comment>
<evidence type="ECO:0000256" key="1">
    <source>
        <dbReference type="ARBA" id="ARBA00022679"/>
    </source>
</evidence>
<feature type="domain" description="N-acetyltransferase" evidence="4">
    <location>
        <begin position="32"/>
        <end position="176"/>
    </location>
</feature>
<reference evidence="5 6" key="1">
    <citation type="submission" date="2016-09" db="EMBL/GenBank/DDBJ databases">
        <authorList>
            <person name="Capua I."/>
            <person name="De Benedictis P."/>
            <person name="Joannis T."/>
            <person name="Lombin L.H."/>
            <person name="Cattoli G."/>
        </authorList>
    </citation>
    <scope>NUCLEOTIDE SEQUENCE [LARGE SCALE GENOMIC DNA]</scope>
    <source>
        <strain evidence="5 6">GluBS11</strain>
    </source>
</reference>
<evidence type="ECO:0000259" key="4">
    <source>
        <dbReference type="PROSITE" id="PS51186"/>
    </source>
</evidence>
<evidence type="ECO:0000313" key="6">
    <source>
        <dbReference type="Proteomes" id="UP000199315"/>
    </source>
</evidence>
<protein>
    <submittedName>
        <fullName evidence="5">Ribosomal-protein-alanine N-acetyltransferase</fullName>
    </submittedName>
</protein>
<dbReference type="Gene3D" id="3.40.630.30">
    <property type="match status" value="1"/>
</dbReference>
<evidence type="ECO:0000256" key="3">
    <source>
        <dbReference type="ARBA" id="ARBA00038502"/>
    </source>
</evidence>
<name>A0A1D3TXY1_9FIRM</name>
<dbReference type="RefSeq" id="WP_091236537.1">
    <property type="nucleotide sequence ID" value="NZ_FMKA01000035.1"/>
</dbReference>
<dbReference type="GO" id="GO:0005737">
    <property type="term" value="C:cytoplasm"/>
    <property type="evidence" value="ECO:0007669"/>
    <property type="project" value="TreeGrafter"/>
</dbReference>
<proteinExistence type="inferred from homology"/>
<dbReference type="EMBL" id="FMKA01000035">
    <property type="protein sequence ID" value="SCP99231.1"/>
    <property type="molecule type" value="Genomic_DNA"/>
</dbReference>
<keyword evidence="6" id="KW-1185">Reference proteome</keyword>
<dbReference type="InterPro" id="IPR000182">
    <property type="entry name" value="GNAT_dom"/>
</dbReference>
<dbReference type="SUPFAM" id="SSF55729">
    <property type="entry name" value="Acyl-CoA N-acyltransferases (Nat)"/>
    <property type="match status" value="1"/>
</dbReference>
<dbReference type="PANTHER" id="PTHR43792">
    <property type="entry name" value="GNAT FAMILY, PUTATIVE (AFU_ORTHOLOGUE AFUA_3G00765)-RELATED-RELATED"/>
    <property type="match status" value="1"/>
</dbReference>
<dbReference type="InterPro" id="IPR016181">
    <property type="entry name" value="Acyl_CoA_acyltransferase"/>
</dbReference>
<sequence length="184" mass="21250">MQMSYETDRLILKILDESHSDEVLGFFICNRSIFEPFEPSKSRNYYTRAYQKAILNYEYHSALASRSVRFWIYEKSDPGRIIGTISFINIQRGHLKSCEAGYKLSRECHGRGYASEAMRKGISIMFSELGLHRIEANIMPSNLPSVRLARSLGFSFEGVARKNIEIQGIWEDHERYALINPVSL</sequence>
<dbReference type="AlphaFoldDB" id="A0A1D3TXY1"/>
<dbReference type="Pfam" id="PF13302">
    <property type="entry name" value="Acetyltransf_3"/>
    <property type="match status" value="1"/>
</dbReference>
<gene>
    <name evidence="5" type="ORF">SAMN05421730_103526</name>
</gene>
<dbReference type="STRING" id="1619234.SAMN05421730_103526"/>
<dbReference type="InterPro" id="IPR051531">
    <property type="entry name" value="N-acetyltransferase"/>
</dbReference>
<accession>A0A1D3TXY1</accession>
<dbReference type="OrthoDB" id="9795206at2"/>
<keyword evidence="2" id="KW-0012">Acyltransferase</keyword>
<dbReference type="PROSITE" id="PS51186">
    <property type="entry name" value="GNAT"/>
    <property type="match status" value="1"/>
</dbReference>
<organism evidence="5 6">
    <name type="scientific">Anaerobium acetethylicum</name>
    <dbReference type="NCBI Taxonomy" id="1619234"/>
    <lineage>
        <taxon>Bacteria</taxon>
        <taxon>Bacillati</taxon>
        <taxon>Bacillota</taxon>
        <taxon>Clostridia</taxon>
        <taxon>Lachnospirales</taxon>
        <taxon>Lachnospiraceae</taxon>
        <taxon>Anaerobium</taxon>
    </lineage>
</organism>